<feature type="non-terminal residue" evidence="2">
    <location>
        <position position="1"/>
    </location>
</feature>
<comment type="caution">
    <text evidence="2">The sequence shown here is derived from an EMBL/GenBank/DDBJ whole genome shotgun (WGS) entry which is preliminary data.</text>
</comment>
<organism evidence="2 3">
    <name type="scientific">Tanacetum coccineum</name>
    <dbReference type="NCBI Taxonomy" id="301880"/>
    <lineage>
        <taxon>Eukaryota</taxon>
        <taxon>Viridiplantae</taxon>
        <taxon>Streptophyta</taxon>
        <taxon>Embryophyta</taxon>
        <taxon>Tracheophyta</taxon>
        <taxon>Spermatophyta</taxon>
        <taxon>Magnoliopsida</taxon>
        <taxon>eudicotyledons</taxon>
        <taxon>Gunneridae</taxon>
        <taxon>Pentapetalae</taxon>
        <taxon>asterids</taxon>
        <taxon>campanulids</taxon>
        <taxon>Asterales</taxon>
        <taxon>Asteraceae</taxon>
        <taxon>Asteroideae</taxon>
        <taxon>Anthemideae</taxon>
        <taxon>Anthemidinae</taxon>
        <taxon>Tanacetum</taxon>
    </lineage>
</organism>
<feature type="compositionally biased region" description="Acidic residues" evidence="1">
    <location>
        <begin position="72"/>
        <end position="85"/>
    </location>
</feature>
<feature type="compositionally biased region" description="Basic and acidic residues" evidence="1">
    <location>
        <begin position="58"/>
        <end position="71"/>
    </location>
</feature>
<evidence type="ECO:0000313" key="2">
    <source>
        <dbReference type="EMBL" id="GJT15417.1"/>
    </source>
</evidence>
<evidence type="ECO:0000313" key="3">
    <source>
        <dbReference type="Proteomes" id="UP001151760"/>
    </source>
</evidence>
<dbReference type="Proteomes" id="UP001151760">
    <property type="component" value="Unassembled WGS sequence"/>
</dbReference>
<name>A0ABQ5BNN7_9ASTR</name>
<reference evidence="2" key="2">
    <citation type="submission" date="2022-01" db="EMBL/GenBank/DDBJ databases">
        <authorList>
            <person name="Yamashiro T."/>
            <person name="Shiraishi A."/>
            <person name="Satake H."/>
            <person name="Nakayama K."/>
        </authorList>
    </citation>
    <scope>NUCLEOTIDE SEQUENCE</scope>
</reference>
<dbReference type="EMBL" id="BQNB010013395">
    <property type="protein sequence ID" value="GJT15417.1"/>
    <property type="molecule type" value="Genomic_DNA"/>
</dbReference>
<keyword evidence="3" id="KW-1185">Reference proteome</keyword>
<protein>
    <submittedName>
        <fullName evidence="2">Uncharacterized protein</fullName>
    </submittedName>
</protein>
<feature type="region of interest" description="Disordered" evidence="1">
    <location>
        <begin position="58"/>
        <end position="93"/>
    </location>
</feature>
<accession>A0ABQ5BNN7</accession>
<sequence>RVLTRVPPIGSHIRNVYVLSDYHNPTESWSYDHSFHGHDHDHVKTHAKHLQAHRYDDGYHDDHKFHGHDHDHEDDEEDMDDDENWGDSKMVGKEKRRHDLVIDSSHLNDRQFWETCLAT</sequence>
<proteinExistence type="predicted"/>
<reference evidence="2" key="1">
    <citation type="journal article" date="2022" name="Int. J. Mol. Sci.">
        <title>Draft Genome of Tanacetum Coccineum: Genomic Comparison of Closely Related Tanacetum-Family Plants.</title>
        <authorList>
            <person name="Yamashiro T."/>
            <person name="Shiraishi A."/>
            <person name="Nakayama K."/>
            <person name="Satake H."/>
        </authorList>
    </citation>
    <scope>NUCLEOTIDE SEQUENCE</scope>
</reference>
<evidence type="ECO:0000256" key="1">
    <source>
        <dbReference type="SAM" id="MobiDB-lite"/>
    </source>
</evidence>
<gene>
    <name evidence="2" type="ORF">Tco_0874123</name>
</gene>